<dbReference type="EMBL" id="SNVI01000002">
    <property type="protein sequence ID" value="TFE40358.1"/>
    <property type="molecule type" value="Genomic_DNA"/>
</dbReference>
<dbReference type="GeneID" id="97303473"/>
<organism evidence="1 2">
    <name type="scientific">Paraburkholderia dipogonis</name>
    <dbReference type="NCBI Taxonomy" id="1211383"/>
    <lineage>
        <taxon>Bacteria</taxon>
        <taxon>Pseudomonadati</taxon>
        <taxon>Pseudomonadota</taxon>
        <taxon>Betaproteobacteria</taxon>
        <taxon>Burkholderiales</taxon>
        <taxon>Burkholderiaceae</taxon>
        <taxon>Paraburkholderia</taxon>
    </lineage>
</organism>
<dbReference type="Gene3D" id="3.40.50.1820">
    <property type="entry name" value="alpha/beta hydrolase"/>
    <property type="match status" value="1"/>
</dbReference>
<dbReference type="Proteomes" id="UP000297385">
    <property type="component" value="Unassembled WGS sequence"/>
</dbReference>
<dbReference type="InterPro" id="IPR029058">
    <property type="entry name" value="AB_hydrolase_fold"/>
</dbReference>
<dbReference type="RefSeq" id="WP_134462345.1">
    <property type="nucleotide sequence ID" value="NZ_JBHSSZ010000067.1"/>
</dbReference>
<sequence>MTEPFIKDDERAPNERPVAVVASRYLSVATRAGSGTVPVFSNGDWLAPTREVQRAVILIHGRLRNGDTYFELAQRSCALAGHGAADTLLIVPQFLATADVDAHELPPSTLHWDWTSWMGGENAEGPAPISSFDVLDAILHALASREQFASLAEVVIAGHSGGAQVVQRYAVAARDEAPLAARGIALRYVVANPSSYVYFDAMRPVASAVSGEFAAFDRTRCPSFNRWKYGLENLPAYADDAASAAALEARYAQRDVTVLLGGADCDPQHPALDRSCAALTQGEHRLGRGLAYARYMALRHPDGLAGHRTFVIDGVGHDAKGIFGSAQGLAALFGTGLR</sequence>
<name>A0A4Y8MSH5_9BURK</name>
<accession>A0A4Y8MSH5</accession>
<dbReference type="GO" id="GO:0016787">
    <property type="term" value="F:hydrolase activity"/>
    <property type="evidence" value="ECO:0007669"/>
    <property type="project" value="UniProtKB-KW"/>
</dbReference>
<dbReference type="SUPFAM" id="SSF53474">
    <property type="entry name" value="alpha/beta-Hydrolases"/>
    <property type="match status" value="1"/>
</dbReference>
<protein>
    <submittedName>
        <fullName evidence="1">Alpha/beta hydrolase</fullName>
    </submittedName>
</protein>
<reference evidence="1 2" key="1">
    <citation type="submission" date="2019-03" db="EMBL/GenBank/DDBJ databases">
        <title>Complete Genome Sequence of Paraburkholderia dipogonis ICMP 19430T, a Nitrogen-fixing Symbiont of the South African Invasive Legume Dipogon lignosus in New Zealand.</title>
        <authorList>
            <person name="De Meyer S.E."/>
        </authorList>
    </citation>
    <scope>NUCLEOTIDE SEQUENCE [LARGE SCALE GENOMIC DNA]</scope>
    <source>
        <strain evidence="1 2">ICMP 19430</strain>
    </source>
</reference>
<keyword evidence="1" id="KW-0378">Hydrolase</keyword>
<gene>
    <name evidence="1" type="ORF">E2553_26665</name>
</gene>
<evidence type="ECO:0000313" key="2">
    <source>
        <dbReference type="Proteomes" id="UP000297385"/>
    </source>
</evidence>
<evidence type="ECO:0000313" key="1">
    <source>
        <dbReference type="EMBL" id="TFE40358.1"/>
    </source>
</evidence>
<dbReference type="AlphaFoldDB" id="A0A4Y8MSH5"/>
<dbReference type="PANTHER" id="PTHR35560:SF3">
    <property type="entry name" value="PEPTIDASE S9 PROLYL OLIGOPEPTIDASE CATALYTIC DOMAIN-CONTAINING PROTEIN"/>
    <property type="match status" value="1"/>
</dbReference>
<dbReference type="PANTHER" id="PTHR35560">
    <property type="entry name" value="BLL0132 PROTEIN"/>
    <property type="match status" value="1"/>
</dbReference>
<comment type="caution">
    <text evidence="1">The sequence shown here is derived from an EMBL/GenBank/DDBJ whole genome shotgun (WGS) entry which is preliminary data.</text>
</comment>
<proteinExistence type="predicted"/>